<evidence type="ECO:0000259" key="19">
    <source>
        <dbReference type="PROSITE" id="PS50011"/>
    </source>
</evidence>
<dbReference type="PANTHER" id="PTHR23255">
    <property type="entry name" value="TRANSFORMING GROWTH FACTOR-BETA RECEPTOR TYPE I AND II"/>
    <property type="match status" value="1"/>
</dbReference>
<feature type="binding site" evidence="18">
    <location>
        <position position="192"/>
    </location>
    <ligand>
        <name>ATP</name>
        <dbReference type="ChEBI" id="CHEBI:30616"/>
    </ligand>
</feature>
<dbReference type="GO" id="GO:0005524">
    <property type="term" value="F:ATP binding"/>
    <property type="evidence" value="ECO:0007669"/>
    <property type="project" value="UniProtKB-UniRule"/>
</dbReference>
<evidence type="ECO:0000256" key="8">
    <source>
        <dbReference type="ARBA" id="ARBA00022692"/>
    </source>
</evidence>
<dbReference type="Gene3D" id="1.10.510.10">
    <property type="entry name" value="Transferase(Phosphotransferase) domain 1"/>
    <property type="match status" value="1"/>
</dbReference>
<evidence type="ECO:0000256" key="16">
    <source>
        <dbReference type="ARBA" id="ARBA00023136"/>
    </source>
</evidence>
<name>A0A3Q3BJV2_KRYMA</name>
<evidence type="ECO:0000256" key="5">
    <source>
        <dbReference type="ARBA" id="ARBA00012401"/>
    </source>
</evidence>
<dbReference type="EC" id="2.7.11.30" evidence="5"/>
<dbReference type="InterPro" id="IPR011009">
    <property type="entry name" value="Kinase-like_dom_sf"/>
</dbReference>
<keyword evidence="8" id="KW-0812">Transmembrane</keyword>
<evidence type="ECO:0000256" key="18">
    <source>
        <dbReference type="PROSITE-ProRule" id="PRU10141"/>
    </source>
</evidence>
<dbReference type="Ensembl" id="ENSKMAT00000025479.1">
    <property type="protein sequence ID" value="ENSKMAP00000025159.1"/>
    <property type="gene ID" value="ENSKMAG00000018635.1"/>
</dbReference>
<dbReference type="Gene3D" id="3.30.200.20">
    <property type="entry name" value="Phosphorylase Kinase, domain 1"/>
    <property type="match status" value="1"/>
</dbReference>
<reference evidence="20" key="2">
    <citation type="submission" date="2025-09" db="UniProtKB">
        <authorList>
            <consortium name="Ensembl"/>
        </authorList>
    </citation>
    <scope>IDENTIFICATION</scope>
</reference>
<evidence type="ECO:0000256" key="9">
    <source>
        <dbReference type="ARBA" id="ARBA00022723"/>
    </source>
</evidence>
<evidence type="ECO:0000256" key="10">
    <source>
        <dbReference type="ARBA" id="ARBA00022729"/>
    </source>
</evidence>
<evidence type="ECO:0000256" key="7">
    <source>
        <dbReference type="ARBA" id="ARBA00022679"/>
    </source>
</evidence>
<evidence type="ECO:0000256" key="15">
    <source>
        <dbReference type="ARBA" id="ARBA00022989"/>
    </source>
</evidence>
<evidence type="ECO:0000256" key="2">
    <source>
        <dbReference type="ARBA" id="ARBA00001946"/>
    </source>
</evidence>
<dbReference type="Proteomes" id="UP000264800">
    <property type="component" value="Unplaced"/>
</dbReference>
<dbReference type="STRING" id="37003.ENSKMAP00000025159"/>
<keyword evidence="11 18" id="KW-0547">Nucleotide-binding</keyword>
<proteinExistence type="inferred from homology"/>
<dbReference type="SUPFAM" id="SSF57302">
    <property type="entry name" value="Snake toxin-like"/>
    <property type="match status" value="1"/>
</dbReference>
<feature type="domain" description="Protein kinase" evidence="19">
    <location>
        <begin position="165"/>
        <end position="470"/>
    </location>
</feature>
<organism evidence="20 21">
    <name type="scientific">Kryptolebias marmoratus</name>
    <name type="common">Mangrove killifish</name>
    <name type="synonym">Rivulus marmoratus</name>
    <dbReference type="NCBI Taxonomy" id="37003"/>
    <lineage>
        <taxon>Eukaryota</taxon>
        <taxon>Metazoa</taxon>
        <taxon>Chordata</taxon>
        <taxon>Craniata</taxon>
        <taxon>Vertebrata</taxon>
        <taxon>Euteleostomi</taxon>
        <taxon>Actinopterygii</taxon>
        <taxon>Neopterygii</taxon>
        <taxon>Teleostei</taxon>
        <taxon>Neoteleostei</taxon>
        <taxon>Acanthomorphata</taxon>
        <taxon>Ovalentaria</taxon>
        <taxon>Atherinomorphae</taxon>
        <taxon>Cyprinodontiformes</taxon>
        <taxon>Rivulidae</taxon>
        <taxon>Kryptolebias</taxon>
    </lineage>
</organism>
<evidence type="ECO:0000256" key="11">
    <source>
        <dbReference type="ARBA" id="ARBA00022741"/>
    </source>
</evidence>
<dbReference type="GO" id="GO:0005024">
    <property type="term" value="F:transforming growth factor beta receptor activity"/>
    <property type="evidence" value="ECO:0007669"/>
    <property type="project" value="TreeGrafter"/>
</dbReference>
<evidence type="ECO:0000313" key="20">
    <source>
        <dbReference type="Ensembl" id="ENSKMAP00000025159.1"/>
    </source>
</evidence>
<comment type="similarity">
    <text evidence="4">Belongs to the protein kinase superfamily. TKL Ser/Thr protein kinase family. TGFB receptor subfamily.</text>
</comment>
<keyword evidence="6" id="KW-0723">Serine/threonine-protein kinase</keyword>
<dbReference type="OMA" id="RCPDLWP"/>
<reference evidence="20" key="1">
    <citation type="submission" date="2025-08" db="UniProtKB">
        <authorList>
            <consortium name="Ensembl"/>
        </authorList>
    </citation>
    <scope>IDENTIFICATION</scope>
</reference>
<accession>A0A3Q3BJV2</accession>
<keyword evidence="16" id="KW-0472">Membrane</keyword>
<keyword evidence="7" id="KW-0808">Transferase</keyword>
<comment type="cofactor">
    <cofactor evidence="2">
        <name>Mg(2+)</name>
        <dbReference type="ChEBI" id="CHEBI:18420"/>
    </cofactor>
</comment>
<evidence type="ECO:0000256" key="13">
    <source>
        <dbReference type="ARBA" id="ARBA00022840"/>
    </source>
</evidence>
<evidence type="ECO:0000256" key="3">
    <source>
        <dbReference type="ARBA" id="ARBA00004479"/>
    </source>
</evidence>
<keyword evidence="10" id="KW-0732">Signal</keyword>
<keyword evidence="12" id="KW-0418">Kinase</keyword>
<dbReference type="GO" id="GO:0030509">
    <property type="term" value="P:BMP signaling pathway"/>
    <property type="evidence" value="ECO:0007669"/>
    <property type="project" value="TreeGrafter"/>
</dbReference>
<keyword evidence="17" id="KW-0675">Receptor</keyword>
<evidence type="ECO:0000256" key="17">
    <source>
        <dbReference type="ARBA" id="ARBA00023170"/>
    </source>
</evidence>
<keyword evidence="21" id="KW-1185">Reference proteome</keyword>
<keyword evidence="14" id="KW-0460">Magnesium</keyword>
<dbReference type="GO" id="GO:0043235">
    <property type="term" value="C:receptor complex"/>
    <property type="evidence" value="ECO:0007669"/>
    <property type="project" value="TreeGrafter"/>
</dbReference>
<dbReference type="PROSITE" id="PS00107">
    <property type="entry name" value="PROTEIN_KINASE_ATP"/>
    <property type="match status" value="1"/>
</dbReference>
<dbReference type="GeneTree" id="ENSGT00940000160885"/>
<dbReference type="Pfam" id="PF07714">
    <property type="entry name" value="PK_Tyr_Ser-Thr"/>
    <property type="match status" value="1"/>
</dbReference>
<dbReference type="SUPFAM" id="SSF56112">
    <property type="entry name" value="Protein kinase-like (PK-like)"/>
    <property type="match status" value="1"/>
</dbReference>
<dbReference type="PROSITE" id="PS50011">
    <property type="entry name" value="PROTEIN_KINASE_DOM"/>
    <property type="match status" value="1"/>
</dbReference>
<protein>
    <recommendedName>
        <fullName evidence="5">receptor protein serine/threonine kinase</fullName>
        <ecNumber evidence="5">2.7.11.30</ecNumber>
    </recommendedName>
</protein>
<keyword evidence="9" id="KW-0479">Metal-binding</keyword>
<evidence type="ECO:0000313" key="21">
    <source>
        <dbReference type="Proteomes" id="UP000264800"/>
    </source>
</evidence>
<dbReference type="InterPro" id="IPR000333">
    <property type="entry name" value="TGFB_receptor"/>
</dbReference>
<evidence type="ECO:0000256" key="12">
    <source>
        <dbReference type="ARBA" id="ARBA00022777"/>
    </source>
</evidence>
<keyword evidence="13 18" id="KW-0067">ATP-binding</keyword>
<dbReference type="AlphaFoldDB" id="A0A3Q3BJV2"/>
<dbReference type="InterPro" id="IPR000719">
    <property type="entry name" value="Prot_kinase_dom"/>
</dbReference>
<comment type="subcellular location">
    <subcellularLocation>
        <location evidence="3">Membrane</location>
        <topology evidence="3">Single-pass type I membrane protein</topology>
    </subcellularLocation>
</comment>
<evidence type="ECO:0000256" key="4">
    <source>
        <dbReference type="ARBA" id="ARBA00009605"/>
    </source>
</evidence>
<evidence type="ECO:0000256" key="14">
    <source>
        <dbReference type="ARBA" id="ARBA00022842"/>
    </source>
</evidence>
<dbReference type="InterPro" id="IPR017441">
    <property type="entry name" value="Protein_kinase_ATP_BS"/>
</dbReference>
<comment type="cofactor">
    <cofactor evidence="1">
        <name>Mn(2+)</name>
        <dbReference type="ChEBI" id="CHEBI:29035"/>
    </cofactor>
</comment>
<sequence length="470" mass="52772">LCLQCVFQVNNKSNRKYAAFGNVSESVQLCENTHCCLAVYQIINELLKVDTLVENSCPDETCMARPQMKNRFITCVCSTDLCNSNVTWTPAAEPPQRTHSYSTAETTKTAVIVILSIIGFVIITLKWRRFCQEKKENLQSSCKDYSIRRSCSCQTKTLENIITDVELQEVVGRGRFATVFQGRHNKSVVAVKVYPAGCKHKFTTEKEIYELPLMKHSGIVQFLGTGRKPDDGSWIIVLQYAEYGSLHSFLCKHSSSWMSSLKLCQSLSQGLSYLHSDLLSHGVHKPPVAHRDLSSFNVLVKADGTCALCDFGSSTILRFCSGYRFWQNHMANMKGQPQFGTLHYMSPEVLEGSVNLSSSSFLMQGDIYSLGLILWEICMRCSDLFEGGVAPQHLLPYELELEANVTVERLLLYVSEMDKRPSIPDYWGALPQGSALKELLTNCWDRDTDARLTAPCVVDRLASLTSSYPH</sequence>
<dbReference type="InterPro" id="IPR001245">
    <property type="entry name" value="Ser-Thr/Tyr_kinase_cat_dom"/>
</dbReference>
<evidence type="ECO:0000256" key="6">
    <source>
        <dbReference type="ARBA" id="ARBA00022527"/>
    </source>
</evidence>
<keyword evidence="15" id="KW-1133">Transmembrane helix</keyword>
<dbReference type="InterPro" id="IPR045860">
    <property type="entry name" value="Snake_toxin-like_sf"/>
</dbReference>
<dbReference type="GO" id="GO:0005886">
    <property type="term" value="C:plasma membrane"/>
    <property type="evidence" value="ECO:0007669"/>
    <property type="project" value="TreeGrafter"/>
</dbReference>
<evidence type="ECO:0000256" key="1">
    <source>
        <dbReference type="ARBA" id="ARBA00001936"/>
    </source>
</evidence>
<dbReference type="CDD" id="cd23616">
    <property type="entry name" value="TFP_LU_ECD_AMHR2"/>
    <property type="match status" value="1"/>
</dbReference>
<dbReference type="PANTHER" id="PTHR23255:SF49">
    <property type="entry name" value="ANTI-MUELLERIAN HORMONE TYPE-2 RECEPTOR"/>
    <property type="match status" value="1"/>
</dbReference>